<sequence>MVSKHNKHVKRPKHSREGFWGRLIYFWGKTFVSIRQNLLLHSLATGTITLALLIIALFLLVYVNVEKTADDWSTKVEVTVYFEREPVPLQLAAIKKSIMDIPGAAKVTYVGKDEAAKRFRARLKGQESLLEGVAADLLPASLEIGLKREYRLDEAIQGFVGRLRKIPGIGEIQYGDDWVRKFNAFMTFLRLVGLLLGGFLLLAVSFIVSNTIKLTIFARRDELEILSLVGATRFFIKAPFLLEGIVQGVTAALLAMLLLGGIYLAFLHNAENFLALSPATGITFLPPEYLAGLLALGIIIGFMGSLVSLKRFITL</sequence>
<dbReference type="Pfam" id="PF18075">
    <property type="entry name" value="FtsX_ECD"/>
    <property type="match status" value="1"/>
</dbReference>
<dbReference type="PANTHER" id="PTHR47755">
    <property type="entry name" value="CELL DIVISION PROTEIN FTSX"/>
    <property type="match status" value="1"/>
</dbReference>
<keyword evidence="7 12" id="KW-0132">Cell division</keyword>
<dbReference type="PIRSF" id="PIRSF003097">
    <property type="entry name" value="FtsX"/>
    <property type="match status" value="1"/>
</dbReference>
<evidence type="ECO:0000256" key="5">
    <source>
        <dbReference type="ARBA" id="ARBA00022475"/>
    </source>
</evidence>
<keyword evidence="10 12" id="KW-0472">Membrane</keyword>
<evidence type="ECO:0000256" key="4">
    <source>
        <dbReference type="ARBA" id="ARBA00021907"/>
    </source>
</evidence>
<dbReference type="AlphaFoldDB" id="A0A562VN61"/>
<name>A0A562VN61_9BACT</name>
<evidence type="ECO:0000256" key="10">
    <source>
        <dbReference type="ARBA" id="ARBA00023136"/>
    </source>
</evidence>
<dbReference type="Gene3D" id="3.30.70.3040">
    <property type="match status" value="1"/>
</dbReference>
<dbReference type="PANTHER" id="PTHR47755:SF1">
    <property type="entry name" value="CELL DIVISION PROTEIN FTSX"/>
    <property type="match status" value="1"/>
</dbReference>
<evidence type="ECO:0000256" key="3">
    <source>
        <dbReference type="ARBA" id="ARBA00011160"/>
    </source>
</evidence>
<keyword evidence="17" id="KW-1185">Reference proteome</keyword>
<keyword evidence="8 13" id="KW-0812">Transmembrane</keyword>
<gene>
    <name evidence="16" type="ORF">JN12_02104</name>
</gene>
<feature type="transmembrane region" description="Helical" evidence="13">
    <location>
        <begin position="289"/>
        <end position="309"/>
    </location>
</feature>
<dbReference type="GO" id="GO:0051301">
    <property type="term" value="P:cell division"/>
    <property type="evidence" value="ECO:0007669"/>
    <property type="project" value="UniProtKB-KW"/>
</dbReference>
<dbReference type="EMBL" id="VLLN01000011">
    <property type="protein sequence ID" value="TWJ19157.1"/>
    <property type="molecule type" value="Genomic_DNA"/>
</dbReference>
<accession>A0A562VN61</accession>
<comment type="caution">
    <text evidence="16">The sequence shown here is derived from an EMBL/GenBank/DDBJ whole genome shotgun (WGS) entry which is preliminary data.</text>
</comment>
<dbReference type="OrthoDB" id="9813411at2"/>
<dbReference type="Proteomes" id="UP000319449">
    <property type="component" value="Unassembled WGS sequence"/>
</dbReference>
<keyword evidence="6" id="KW-0997">Cell inner membrane</keyword>
<dbReference type="InterPro" id="IPR047590">
    <property type="entry name" value="FtsX_proteobact-type"/>
</dbReference>
<dbReference type="InterPro" id="IPR040690">
    <property type="entry name" value="FtsX_ECD"/>
</dbReference>
<protein>
    <recommendedName>
        <fullName evidence="4 12">Cell division protein FtsX</fullName>
    </recommendedName>
</protein>
<feature type="transmembrane region" description="Helical" evidence="13">
    <location>
        <begin position="188"/>
        <end position="209"/>
    </location>
</feature>
<evidence type="ECO:0000313" key="16">
    <source>
        <dbReference type="EMBL" id="TWJ19157.1"/>
    </source>
</evidence>
<evidence type="ECO:0000256" key="1">
    <source>
        <dbReference type="ARBA" id="ARBA00004429"/>
    </source>
</evidence>
<dbReference type="NCBIfam" id="TIGR00439">
    <property type="entry name" value="FtsX_Gneg"/>
    <property type="match status" value="1"/>
</dbReference>
<evidence type="ECO:0000259" key="15">
    <source>
        <dbReference type="Pfam" id="PF18075"/>
    </source>
</evidence>
<keyword evidence="9 13" id="KW-1133">Transmembrane helix</keyword>
<proteinExistence type="inferred from homology"/>
<evidence type="ECO:0000256" key="11">
    <source>
        <dbReference type="ARBA" id="ARBA00023306"/>
    </source>
</evidence>
<dbReference type="GO" id="GO:0032153">
    <property type="term" value="C:cell division site"/>
    <property type="evidence" value="ECO:0007669"/>
    <property type="project" value="TreeGrafter"/>
</dbReference>
<evidence type="ECO:0000256" key="7">
    <source>
        <dbReference type="ARBA" id="ARBA00022618"/>
    </source>
</evidence>
<keyword evidence="11 12" id="KW-0131">Cell cycle</keyword>
<feature type="domain" description="ABC3 transporter permease C-terminal" evidence="14">
    <location>
        <begin position="196"/>
        <end position="313"/>
    </location>
</feature>
<evidence type="ECO:0000256" key="2">
    <source>
        <dbReference type="ARBA" id="ARBA00007379"/>
    </source>
</evidence>
<organism evidence="16 17">
    <name type="scientific">Geobacter argillaceus</name>
    <dbReference type="NCBI Taxonomy" id="345631"/>
    <lineage>
        <taxon>Bacteria</taxon>
        <taxon>Pseudomonadati</taxon>
        <taxon>Thermodesulfobacteriota</taxon>
        <taxon>Desulfuromonadia</taxon>
        <taxon>Geobacterales</taxon>
        <taxon>Geobacteraceae</taxon>
        <taxon>Geobacter</taxon>
    </lineage>
</organism>
<dbReference type="InterPro" id="IPR004513">
    <property type="entry name" value="FtsX"/>
</dbReference>
<evidence type="ECO:0000256" key="8">
    <source>
        <dbReference type="ARBA" id="ARBA00022692"/>
    </source>
</evidence>
<dbReference type="InterPro" id="IPR003838">
    <property type="entry name" value="ABC3_permease_C"/>
</dbReference>
<feature type="transmembrane region" description="Helical" evidence="13">
    <location>
        <begin position="38"/>
        <end position="63"/>
    </location>
</feature>
<reference evidence="16 17" key="1">
    <citation type="submission" date="2019-07" db="EMBL/GenBank/DDBJ databases">
        <title>Genomic Encyclopedia of Archaeal and Bacterial Type Strains, Phase II (KMG-II): from individual species to whole genera.</title>
        <authorList>
            <person name="Goeker M."/>
        </authorList>
    </citation>
    <scope>NUCLEOTIDE SEQUENCE [LARGE SCALE GENOMIC DNA]</scope>
    <source>
        <strain evidence="16 17">ATCC BAA-1139</strain>
    </source>
</reference>
<evidence type="ECO:0000256" key="12">
    <source>
        <dbReference type="PIRNR" id="PIRNR003097"/>
    </source>
</evidence>
<keyword evidence="5 12" id="KW-1003">Cell membrane</keyword>
<evidence type="ECO:0000256" key="6">
    <source>
        <dbReference type="ARBA" id="ARBA00022519"/>
    </source>
</evidence>
<dbReference type="Pfam" id="PF02687">
    <property type="entry name" value="FtsX"/>
    <property type="match status" value="1"/>
</dbReference>
<evidence type="ECO:0000256" key="9">
    <source>
        <dbReference type="ARBA" id="ARBA00022989"/>
    </source>
</evidence>
<evidence type="ECO:0000259" key="14">
    <source>
        <dbReference type="Pfam" id="PF02687"/>
    </source>
</evidence>
<comment type="subcellular location">
    <subcellularLocation>
        <location evidence="1">Cell inner membrane</location>
        <topology evidence="1">Multi-pass membrane protein</topology>
    </subcellularLocation>
</comment>
<comment type="similarity">
    <text evidence="2 12">Belongs to the ABC-4 integral membrane protein family. FtsX subfamily.</text>
</comment>
<comment type="subunit">
    <text evidence="3">Forms a membrane-associated complex with FtsE.</text>
</comment>
<feature type="domain" description="FtsX extracellular" evidence="15">
    <location>
        <begin position="76"/>
        <end position="172"/>
    </location>
</feature>
<evidence type="ECO:0000256" key="13">
    <source>
        <dbReference type="SAM" id="Phobius"/>
    </source>
</evidence>
<feature type="transmembrane region" description="Helical" evidence="13">
    <location>
        <begin position="240"/>
        <end position="266"/>
    </location>
</feature>
<evidence type="ECO:0000313" key="17">
    <source>
        <dbReference type="Proteomes" id="UP000319449"/>
    </source>
</evidence>
<dbReference type="GO" id="GO:0005886">
    <property type="term" value="C:plasma membrane"/>
    <property type="evidence" value="ECO:0007669"/>
    <property type="project" value="UniProtKB-SubCell"/>
</dbReference>